<reference evidence="2" key="1">
    <citation type="submission" date="2019-06" db="EMBL/GenBank/DDBJ databases">
        <authorList>
            <person name="Zheng W."/>
        </authorList>
    </citation>
    <scope>NUCLEOTIDE SEQUENCE</scope>
    <source>
        <strain evidence="2">QDHG01</strain>
    </source>
</reference>
<keyword evidence="3" id="KW-1185">Reference proteome</keyword>
<organism evidence="2 3">
    <name type="scientific">Halteria grandinella</name>
    <dbReference type="NCBI Taxonomy" id="5974"/>
    <lineage>
        <taxon>Eukaryota</taxon>
        <taxon>Sar</taxon>
        <taxon>Alveolata</taxon>
        <taxon>Ciliophora</taxon>
        <taxon>Intramacronucleata</taxon>
        <taxon>Spirotrichea</taxon>
        <taxon>Stichotrichia</taxon>
        <taxon>Sporadotrichida</taxon>
        <taxon>Halteriidae</taxon>
        <taxon>Halteria</taxon>
    </lineage>
</organism>
<dbReference type="EMBL" id="RRYP01017919">
    <property type="protein sequence ID" value="TNV73878.1"/>
    <property type="molecule type" value="Genomic_DNA"/>
</dbReference>
<evidence type="ECO:0000313" key="2">
    <source>
        <dbReference type="EMBL" id="TNV73878.1"/>
    </source>
</evidence>
<accession>A0A8J8SXG6</accession>
<name>A0A8J8SXG6_HALGN</name>
<proteinExistence type="predicted"/>
<feature type="region of interest" description="Disordered" evidence="1">
    <location>
        <begin position="772"/>
        <end position="821"/>
    </location>
</feature>
<evidence type="ECO:0000256" key="1">
    <source>
        <dbReference type="SAM" id="MobiDB-lite"/>
    </source>
</evidence>
<comment type="caution">
    <text evidence="2">The sequence shown here is derived from an EMBL/GenBank/DDBJ whole genome shotgun (WGS) entry which is preliminary data.</text>
</comment>
<protein>
    <submittedName>
        <fullName evidence="2">Uncharacterized protein</fullName>
    </submittedName>
</protein>
<dbReference type="Proteomes" id="UP000785679">
    <property type="component" value="Unassembled WGS sequence"/>
</dbReference>
<feature type="compositionally biased region" description="Basic and acidic residues" evidence="1">
    <location>
        <begin position="809"/>
        <end position="821"/>
    </location>
</feature>
<evidence type="ECO:0000313" key="3">
    <source>
        <dbReference type="Proteomes" id="UP000785679"/>
    </source>
</evidence>
<sequence>MYCHTCRQDFLDQQQKQVSANLAGDPSHYIFDLQQLDRHVTHRFESLQKFKADKGFTDLILQDFHEIRRLHRDSIISQIVALARRLCTTIDERIDAAEVEVTEITTKAAQSEFLSVDDSRKVFRTIEMRKAELKELAERVVRTMGNLAGEIERKNSQKLFEAVQSENAMQVHREVAEEVQAEQEMNPGSQALEEGKEIKVEAEFVGIEDMPQIDLLKKIDDDDEIEIVEDQPMVRMQKLVESEKQQVREEMVSPREGKEMVRQFPKNLDDKEEEKVPINNQVDITMSENNDPSPVEMPVQEELILIDASGKNKVAEQQQVEEQKQIHWEIFNKNAIPHAQQQKVPVPKGKKVKILISLSAKFEDFDVEGNLVHTMAFPFVKNSFIVLSSNNHVTFYLTQHTKEMIFSKNFLFDNKSRPVKIFTTTVLHGNKPARRLFILGERDLISYELQYSTHDIRGAFKLIVPHKYAAQEEEVSSLADENEQGAAVSGRYLDIQDFQSQACLGGNIGGGIYFPIYILAEHGLLTVDDTSKKLVSKYSKPQSAVPFTSMQGKYYTPLKGEDLVRGMILFLADNQGGITVFQPSSGLELRKMTVFGGRTPSITHMSLVSDHKSGVYLVLARSYKRKIAILPLEDEDHQIQQSTFQSLSLSYFSFQDRVLSLSPSFFAPQIPVAGLKQLQKEYLTVVTQHTIEAVDFTYLTISQEPKLGFHREYVLNKKNTKLSTIDRVHVAHLCADNNKKNMIVMQESEGQGCMCLFMNVDWSGKVAAVEPVSDYESEQEEKPVAKKGKKKEEEEVNPFLKKVDKKGKAKQEDKAIAKKKR</sequence>
<gene>
    <name evidence="2" type="ORF">FGO68_gene2874</name>
</gene>
<dbReference type="AlphaFoldDB" id="A0A8J8SXG6"/>